<dbReference type="PANTHER" id="PTHR47926">
    <property type="entry name" value="PENTATRICOPEPTIDE REPEAT-CONTAINING PROTEIN"/>
    <property type="match status" value="1"/>
</dbReference>
<dbReference type="InterPro" id="IPR011990">
    <property type="entry name" value="TPR-like_helical_dom_sf"/>
</dbReference>
<protein>
    <recommendedName>
        <fullName evidence="3">DYW domain-containing protein</fullName>
    </recommendedName>
</protein>
<evidence type="ECO:0000313" key="1">
    <source>
        <dbReference type="EnsemblPlants" id="OBART06G15410.1"/>
    </source>
</evidence>
<reference evidence="1" key="2">
    <citation type="submission" date="2015-03" db="UniProtKB">
        <authorList>
            <consortium name="EnsemblPlants"/>
        </authorList>
    </citation>
    <scope>IDENTIFICATION</scope>
</reference>
<proteinExistence type="predicted"/>
<dbReference type="EnsemblPlants" id="OBART06G15410.1">
    <property type="protein sequence ID" value="OBART06G15410.1"/>
    <property type="gene ID" value="OBART06G15410"/>
</dbReference>
<dbReference type="PANTHER" id="PTHR47926:SF437">
    <property type="entry name" value="PENTACOTRIPEPTIDE-REPEAT REGION OF PRORP DOMAIN-CONTAINING PROTEIN"/>
    <property type="match status" value="1"/>
</dbReference>
<reference evidence="1" key="1">
    <citation type="journal article" date="2009" name="Rice">
        <title>De Novo Next Generation Sequencing of Plant Genomes.</title>
        <authorList>
            <person name="Rounsley S."/>
            <person name="Marri P.R."/>
            <person name="Yu Y."/>
            <person name="He R."/>
            <person name="Sisneros N."/>
            <person name="Goicoechea J.L."/>
            <person name="Lee S.J."/>
            <person name="Angelova A."/>
            <person name="Kudrna D."/>
            <person name="Luo M."/>
            <person name="Affourtit J."/>
            <person name="Desany B."/>
            <person name="Knight J."/>
            <person name="Niazi F."/>
            <person name="Egholm M."/>
            <person name="Wing R.A."/>
        </authorList>
    </citation>
    <scope>NUCLEOTIDE SEQUENCE [LARGE SCALE GENOMIC DNA]</scope>
    <source>
        <strain evidence="1">cv. IRGC 105608</strain>
    </source>
</reference>
<organism evidence="1">
    <name type="scientific">Oryza barthii</name>
    <dbReference type="NCBI Taxonomy" id="65489"/>
    <lineage>
        <taxon>Eukaryota</taxon>
        <taxon>Viridiplantae</taxon>
        <taxon>Streptophyta</taxon>
        <taxon>Embryophyta</taxon>
        <taxon>Tracheophyta</taxon>
        <taxon>Spermatophyta</taxon>
        <taxon>Magnoliopsida</taxon>
        <taxon>Liliopsida</taxon>
        <taxon>Poales</taxon>
        <taxon>Poaceae</taxon>
        <taxon>BOP clade</taxon>
        <taxon>Oryzoideae</taxon>
        <taxon>Oryzeae</taxon>
        <taxon>Oryzinae</taxon>
        <taxon>Oryza</taxon>
    </lineage>
</organism>
<dbReference type="Gene3D" id="1.25.40.10">
    <property type="entry name" value="Tetratricopeptide repeat domain"/>
    <property type="match status" value="1"/>
</dbReference>
<dbReference type="eggNOG" id="KOG4197">
    <property type="taxonomic scope" value="Eukaryota"/>
</dbReference>
<dbReference type="GO" id="GO:0003723">
    <property type="term" value="F:RNA binding"/>
    <property type="evidence" value="ECO:0007669"/>
    <property type="project" value="InterPro"/>
</dbReference>
<dbReference type="HOGENOM" id="CLU_002706_0_0_1"/>
<keyword evidence="2" id="KW-1185">Reference proteome</keyword>
<sequence>MTPNEVTLLGVLTACYHAGLVEEGLQQLNAMLEPRIKHYGCVVGMLDRAGRLDEAEELVAAMPAHPDVLIWGSLLVACRAHGDVEHAERVMLRRTTDADADTGDYVLMSNTYASNDRHGKAVKVRRQIRRNEIDKVPGCSLIEIDGVVHEFKAIPANSIR</sequence>
<evidence type="ECO:0008006" key="3">
    <source>
        <dbReference type="Google" id="ProtNLM"/>
    </source>
</evidence>
<dbReference type="Pfam" id="PF20431">
    <property type="entry name" value="E_motif"/>
    <property type="match status" value="1"/>
</dbReference>
<dbReference type="Gramene" id="OBART06G15410.1">
    <property type="protein sequence ID" value="OBART06G15410.1"/>
    <property type="gene ID" value="OBART06G15410"/>
</dbReference>
<dbReference type="InterPro" id="IPR046960">
    <property type="entry name" value="PPR_At4g14850-like_plant"/>
</dbReference>
<dbReference type="FunFam" id="1.25.40.10:FF:000469">
    <property type="entry name" value="Pentatricopeptide repeat-containing protein"/>
    <property type="match status" value="1"/>
</dbReference>
<dbReference type="STRING" id="65489.A0A0D3GGU1"/>
<dbReference type="PaxDb" id="65489-OBART06G15410.1"/>
<dbReference type="GO" id="GO:0009451">
    <property type="term" value="P:RNA modification"/>
    <property type="evidence" value="ECO:0007669"/>
    <property type="project" value="InterPro"/>
</dbReference>
<dbReference type="Proteomes" id="UP000026960">
    <property type="component" value="Chromosome 6"/>
</dbReference>
<name>A0A0D3GGU1_9ORYZ</name>
<evidence type="ECO:0000313" key="2">
    <source>
        <dbReference type="Proteomes" id="UP000026960"/>
    </source>
</evidence>
<dbReference type="InterPro" id="IPR046848">
    <property type="entry name" value="E_motif"/>
</dbReference>
<dbReference type="AlphaFoldDB" id="A0A0D3GGU1"/>
<accession>A0A0D3GGU1</accession>